<keyword evidence="2" id="KW-1185">Reference proteome</keyword>
<evidence type="ECO:0000313" key="2">
    <source>
        <dbReference type="Proteomes" id="UP001148838"/>
    </source>
</evidence>
<dbReference type="Pfam" id="PF06585">
    <property type="entry name" value="JHBP"/>
    <property type="match status" value="1"/>
</dbReference>
<dbReference type="InterPro" id="IPR010562">
    <property type="entry name" value="Haemolymph_juvenile_hormone-bd"/>
</dbReference>
<gene>
    <name evidence="1" type="ORF">ANN_07292</name>
</gene>
<dbReference type="InterPro" id="IPR038606">
    <property type="entry name" value="To_sf"/>
</dbReference>
<dbReference type="Gene3D" id="3.15.10.30">
    <property type="entry name" value="Haemolymph juvenile hormone binding protein"/>
    <property type="match status" value="1"/>
</dbReference>
<reference evidence="1 2" key="1">
    <citation type="journal article" date="2022" name="Allergy">
        <title>Genome assembly and annotation of Periplaneta americana reveal a comprehensive cockroach allergen profile.</title>
        <authorList>
            <person name="Wang L."/>
            <person name="Xiong Q."/>
            <person name="Saelim N."/>
            <person name="Wang L."/>
            <person name="Nong W."/>
            <person name="Wan A.T."/>
            <person name="Shi M."/>
            <person name="Liu X."/>
            <person name="Cao Q."/>
            <person name="Hui J.H.L."/>
            <person name="Sookrung N."/>
            <person name="Leung T.F."/>
            <person name="Tungtrongchitr A."/>
            <person name="Tsui S.K.W."/>
        </authorList>
    </citation>
    <scope>NUCLEOTIDE SEQUENCE [LARGE SCALE GENOMIC DNA]</scope>
    <source>
        <strain evidence="1">PWHHKU_190912</strain>
    </source>
</reference>
<dbReference type="SMART" id="SM00700">
    <property type="entry name" value="JHBP"/>
    <property type="match status" value="1"/>
</dbReference>
<sequence>WRPYHLVPGIPDLGVGPLEPMAVKEVKVDQGGHGPVAIKLQFTNLKIYGIPESTITKADTHLDKYQLISESQTPIFRFDADYVIDGQILVLPIRGKGVCNITLESLTAVHDIKGKPVTRDGEVYMELTSYGLKLKTKRLHTRFENLFNGDKTLGRPLKKGTILSAARAVGKIMHENWELVFNEIRPALEEAFGNVFLDRAKVIFDQVPFDKIFLP</sequence>
<dbReference type="PANTHER" id="PTHR11008">
    <property type="entry name" value="PROTEIN TAKEOUT-LIKE PROTEIN"/>
    <property type="match status" value="1"/>
</dbReference>
<dbReference type="EMBL" id="JAJSOF020000011">
    <property type="protein sequence ID" value="KAJ4445484.1"/>
    <property type="molecule type" value="Genomic_DNA"/>
</dbReference>
<protein>
    <submittedName>
        <fullName evidence="1">Uncharacterized protein</fullName>
    </submittedName>
</protein>
<accession>A0ABQ8TGG6</accession>
<evidence type="ECO:0000313" key="1">
    <source>
        <dbReference type="EMBL" id="KAJ4445484.1"/>
    </source>
</evidence>
<feature type="non-terminal residue" evidence="1">
    <location>
        <position position="1"/>
    </location>
</feature>
<proteinExistence type="predicted"/>
<organism evidence="1 2">
    <name type="scientific">Periplaneta americana</name>
    <name type="common">American cockroach</name>
    <name type="synonym">Blatta americana</name>
    <dbReference type="NCBI Taxonomy" id="6978"/>
    <lineage>
        <taxon>Eukaryota</taxon>
        <taxon>Metazoa</taxon>
        <taxon>Ecdysozoa</taxon>
        <taxon>Arthropoda</taxon>
        <taxon>Hexapoda</taxon>
        <taxon>Insecta</taxon>
        <taxon>Pterygota</taxon>
        <taxon>Neoptera</taxon>
        <taxon>Polyneoptera</taxon>
        <taxon>Dictyoptera</taxon>
        <taxon>Blattodea</taxon>
        <taxon>Blattoidea</taxon>
        <taxon>Blattidae</taxon>
        <taxon>Blattinae</taxon>
        <taxon>Periplaneta</taxon>
    </lineage>
</organism>
<comment type="caution">
    <text evidence="1">The sequence shown here is derived from an EMBL/GenBank/DDBJ whole genome shotgun (WGS) entry which is preliminary data.</text>
</comment>
<name>A0ABQ8TGG6_PERAM</name>
<dbReference type="Proteomes" id="UP001148838">
    <property type="component" value="Unassembled WGS sequence"/>
</dbReference>
<dbReference type="PANTHER" id="PTHR11008:SF32">
    <property type="entry name" value="CIRCADIAN CLOCK-CONTROLLED PROTEIN DAYWAKE-RELATED"/>
    <property type="match status" value="1"/>
</dbReference>